<dbReference type="InterPro" id="IPR016040">
    <property type="entry name" value="NAD(P)-bd_dom"/>
</dbReference>
<reference evidence="2 3" key="1">
    <citation type="submission" date="2021-08" db="EMBL/GenBank/DDBJ databases">
        <title>Streptomyces sp. PTM05 isolated from lichen.</title>
        <authorList>
            <person name="Somphong A."/>
            <person name="Phongsopitanun W."/>
            <person name="Tanasupawat S."/>
        </authorList>
    </citation>
    <scope>NUCLEOTIDE SEQUENCE [LARGE SCALE GENOMIC DNA]</scope>
    <source>
        <strain evidence="2 3">Ptm05</strain>
    </source>
</reference>
<accession>A0ABS7QS23</accession>
<feature type="domain" description="NAD(P)-binding" evidence="1">
    <location>
        <begin position="7"/>
        <end position="198"/>
    </location>
</feature>
<proteinExistence type="predicted"/>
<dbReference type="RefSeq" id="WP_222977774.1">
    <property type="nucleotide sequence ID" value="NZ_JAINVZ010000008.1"/>
</dbReference>
<evidence type="ECO:0000313" key="2">
    <source>
        <dbReference type="EMBL" id="MBY8885987.1"/>
    </source>
</evidence>
<evidence type="ECO:0000259" key="1">
    <source>
        <dbReference type="Pfam" id="PF13460"/>
    </source>
</evidence>
<evidence type="ECO:0000313" key="3">
    <source>
        <dbReference type="Proteomes" id="UP001198565"/>
    </source>
</evidence>
<dbReference type="Pfam" id="PF13460">
    <property type="entry name" value="NAD_binding_10"/>
    <property type="match status" value="1"/>
</dbReference>
<dbReference type="Gene3D" id="3.40.50.720">
    <property type="entry name" value="NAD(P)-binding Rossmann-like Domain"/>
    <property type="match status" value="1"/>
</dbReference>
<dbReference type="InterPro" id="IPR036291">
    <property type="entry name" value="NAD(P)-bd_dom_sf"/>
</dbReference>
<dbReference type="SUPFAM" id="SSF51735">
    <property type="entry name" value="NAD(P)-binding Rossmann-fold domains"/>
    <property type="match status" value="1"/>
</dbReference>
<dbReference type="PANTHER" id="PTHR43355">
    <property type="entry name" value="FLAVIN REDUCTASE (NADPH)"/>
    <property type="match status" value="1"/>
</dbReference>
<dbReference type="Proteomes" id="UP001198565">
    <property type="component" value="Unassembled WGS sequence"/>
</dbReference>
<keyword evidence="3" id="KW-1185">Reference proteome</keyword>
<gene>
    <name evidence="2" type="ORF">K7472_14130</name>
</gene>
<protein>
    <submittedName>
        <fullName evidence="2">SDR family oxidoreductase</fullName>
    </submittedName>
</protein>
<dbReference type="PANTHER" id="PTHR43355:SF2">
    <property type="entry name" value="FLAVIN REDUCTASE (NADPH)"/>
    <property type="match status" value="1"/>
</dbReference>
<dbReference type="InterPro" id="IPR051606">
    <property type="entry name" value="Polyketide_Oxido-like"/>
</dbReference>
<sequence length="211" mass="21845">MRLLVLGATGPTGRRIVDQALAAGDRVTAFVRDPARLPATGHADALTVHRGDATRRADVAAAAEGVDAVLVALGSGNSVRSDIASRSTAALIPALGDAGVDRVVMLSAYGVGETAKDAGLVMRAAYRIAMRSLFDDKAKADAALRASPLAWTLVYPVTLTNGPLTGRYRVAPRLRGGGVPRISRADVADFMLAEARHPAWVGRTAVLGGRG</sequence>
<dbReference type="EMBL" id="JAINVZ010000008">
    <property type="protein sequence ID" value="MBY8885987.1"/>
    <property type="molecule type" value="Genomic_DNA"/>
</dbReference>
<name>A0ABS7QS23_9ACTN</name>
<organism evidence="2 3">
    <name type="scientific">Streptantibioticus parmotrematis</name>
    <dbReference type="NCBI Taxonomy" id="2873249"/>
    <lineage>
        <taxon>Bacteria</taxon>
        <taxon>Bacillati</taxon>
        <taxon>Actinomycetota</taxon>
        <taxon>Actinomycetes</taxon>
        <taxon>Kitasatosporales</taxon>
        <taxon>Streptomycetaceae</taxon>
        <taxon>Streptantibioticus</taxon>
    </lineage>
</organism>
<comment type="caution">
    <text evidence="2">The sequence shown here is derived from an EMBL/GenBank/DDBJ whole genome shotgun (WGS) entry which is preliminary data.</text>
</comment>